<dbReference type="Proteomes" id="UP000321917">
    <property type="component" value="Unassembled WGS sequence"/>
</dbReference>
<comment type="caution">
    <text evidence="3">The sequence shown here is derived from an EMBL/GenBank/DDBJ whole genome shotgun (WGS) entry which is preliminary data.</text>
</comment>
<evidence type="ECO:0000256" key="1">
    <source>
        <dbReference type="SAM" id="Phobius"/>
    </source>
</evidence>
<evidence type="ECO:0000313" key="5">
    <source>
        <dbReference type="Proteomes" id="UP000321917"/>
    </source>
</evidence>
<accession>A0A5C6Q745</accession>
<feature type="transmembrane region" description="Helical" evidence="1">
    <location>
        <begin position="70"/>
        <end position="89"/>
    </location>
</feature>
<evidence type="ECO:0000313" key="4">
    <source>
        <dbReference type="Proteomes" id="UP000321525"/>
    </source>
</evidence>
<feature type="transmembrane region" description="Helical" evidence="1">
    <location>
        <begin position="7"/>
        <end position="28"/>
    </location>
</feature>
<organism evidence="3 5">
    <name type="scientific">Colwellia hornerae</name>
    <dbReference type="NCBI Taxonomy" id="89402"/>
    <lineage>
        <taxon>Bacteria</taxon>
        <taxon>Pseudomonadati</taxon>
        <taxon>Pseudomonadota</taxon>
        <taxon>Gammaproteobacteria</taxon>
        <taxon>Alteromonadales</taxon>
        <taxon>Colwelliaceae</taxon>
        <taxon>Colwellia</taxon>
    </lineage>
</organism>
<name>A0A5C6Q745_9GAMM</name>
<keyword evidence="4" id="KW-1185">Reference proteome</keyword>
<dbReference type="EMBL" id="VOLR01000026">
    <property type="protein sequence ID" value="TWX55813.1"/>
    <property type="molecule type" value="Genomic_DNA"/>
</dbReference>
<sequence length="94" mass="10486">MKYLIVIYNSASFVASLWCLSAITPLLLFVANDIYWMSIVAVGLIILYGSSISLFSKEKITQGCWCKSDVFAYIVVPACLFTYVTYMMLSSVNA</sequence>
<dbReference type="RefSeq" id="WP_146800414.1">
    <property type="nucleotide sequence ID" value="NZ_VOLP01000025.1"/>
</dbReference>
<dbReference type="OrthoDB" id="9876656at2"/>
<feature type="transmembrane region" description="Helical" evidence="1">
    <location>
        <begin position="34"/>
        <end position="55"/>
    </location>
</feature>
<keyword evidence="1" id="KW-0812">Transmembrane</keyword>
<keyword evidence="1" id="KW-1133">Transmembrane helix</keyword>
<reference evidence="3 5" key="1">
    <citation type="submission" date="2019-07" db="EMBL/GenBank/DDBJ databases">
        <title>Genomes of sea-ice associated Colwellia species.</title>
        <authorList>
            <person name="Bowman J.P."/>
        </authorList>
    </citation>
    <scope>NUCLEOTIDE SEQUENCE [LARGE SCALE GENOMIC DNA]</scope>
    <source>
        <strain evidence="2 4">ACAM 607</strain>
        <strain evidence="3 5">IC036</strain>
    </source>
</reference>
<evidence type="ECO:0000313" key="2">
    <source>
        <dbReference type="EMBL" id="TWX55813.1"/>
    </source>
</evidence>
<proteinExistence type="predicted"/>
<evidence type="ECO:0000313" key="3">
    <source>
        <dbReference type="EMBL" id="TWX64683.1"/>
    </source>
</evidence>
<gene>
    <name evidence="2" type="ORF">ESZ26_15730</name>
    <name evidence="3" type="ORF">ESZ27_13785</name>
</gene>
<keyword evidence="1" id="KW-0472">Membrane</keyword>
<dbReference type="AlphaFoldDB" id="A0A5C6Q745"/>
<dbReference type="Proteomes" id="UP000321525">
    <property type="component" value="Unassembled WGS sequence"/>
</dbReference>
<dbReference type="EMBL" id="VOLQ01000029">
    <property type="protein sequence ID" value="TWX64683.1"/>
    <property type="molecule type" value="Genomic_DNA"/>
</dbReference>
<protein>
    <submittedName>
        <fullName evidence="3">Uncharacterized protein</fullName>
    </submittedName>
</protein>